<dbReference type="EMBL" id="VEPZ02001337">
    <property type="protein sequence ID" value="KAE8678323.1"/>
    <property type="molecule type" value="Genomic_DNA"/>
</dbReference>
<dbReference type="InterPro" id="IPR005135">
    <property type="entry name" value="Endo/exonuclease/phosphatase"/>
</dbReference>
<dbReference type="Proteomes" id="UP000436088">
    <property type="component" value="Unassembled WGS sequence"/>
</dbReference>
<dbReference type="Pfam" id="PF03372">
    <property type="entry name" value="Exo_endo_phos"/>
    <property type="match status" value="1"/>
</dbReference>
<comment type="caution">
    <text evidence="2">The sequence shown here is derived from an EMBL/GenBank/DDBJ whole genome shotgun (WGS) entry which is preliminary data.</text>
</comment>
<gene>
    <name evidence="2" type="ORF">F3Y22_tig00111427pilonHSYRG00459</name>
</gene>
<name>A0A6A2XRH7_HIBSY</name>
<dbReference type="AlphaFoldDB" id="A0A6A2XRH7"/>
<accession>A0A6A2XRH7</accession>
<dbReference type="GO" id="GO:0003824">
    <property type="term" value="F:catalytic activity"/>
    <property type="evidence" value="ECO:0007669"/>
    <property type="project" value="InterPro"/>
</dbReference>
<dbReference type="PANTHER" id="PTHR33710">
    <property type="entry name" value="BNAC02G09200D PROTEIN"/>
    <property type="match status" value="1"/>
</dbReference>
<evidence type="ECO:0000259" key="1">
    <source>
        <dbReference type="Pfam" id="PF03372"/>
    </source>
</evidence>
<dbReference type="PANTHER" id="PTHR33710:SF64">
    <property type="entry name" value="ENDONUCLEASE_EXONUCLEASE_PHOSPHATASE DOMAIN-CONTAINING PROTEIN"/>
    <property type="match status" value="1"/>
</dbReference>
<sequence length="653" mass="73724">MGSGAQQGDDTLIDGNLKGKVGANKMLVVDFCSEETAVGGVPSQQGVSEDFNEGREKERNIGDIILGQDTVALENGLSNSMDRSLTNGPVQENLRSNIAAINSVEVTNVEGDVLKLQNGHVSPVMSRHYGKCASVSKIERGFYKNVYSRRWEVKSCNGKELESFAVNEREGAAEALECWNVSKLLGVKFKGGQKAFMDKMVPMVNERNSKEGRGLGRRVKARAIRRFVDEKKPTIVFLQELKLEVVSHMLVRKMGKEFVVKDVVINSRFVVTKGILEGLPGSCFINVYGPSVDADKEMFFRELLSFLDNVDCPLCLGGDFNAVLSQEEKRGAVNSVTMNMFRDFVSKANLFDLPLSGGRFTWCNNRKALTFERLDRFLVDQRLLACFPKISQSLQPKLFNYVMEEDGFSQMMEKELVKFCKEEKGKPMSKVLKRVKGVVKNWSGRGYLELPGKIRLLEKEIQDLKLEMQQGLPSVSMKSIIEAKKELWELQKKEESIWLQKSRLKWRMDGDKNTRFFHHSAAVRGRKNGIKSLKVGNEVVEDPILIRASVVEFFNGLFSQNNSLEAEELDLDFLKLSIGQSLALEKPFSEEEVWEAIVNSDSNKAPRLDGLNLGFFKKFWSSLKEDIMLFFKEFYVGEGMGLGGESFIYFPYT</sequence>
<evidence type="ECO:0000313" key="2">
    <source>
        <dbReference type="EMBL" id="KAE8678323.1"/>
    </source>
</evidence>
<protein>
    <recommendedName>
        <fullName evidence="1">Endonuclease/exonuclease/phosphatase domain-containing protein</fullName>
    </recommendedName>
</protein>
<dbReference type="Gene3D" id="3.60.10.10">
    <property type="entry name" value="Endonuclease/exonuclease/phosphatase"/>
    <property type="match status" value="1"/>
</dbReference>
<keyword evidence="3" id="KW-1185">Reference proteome</keyword>
<proteinExistence type="predicted"/>
<feature type="domain" description="Endonuclease/exonuclease/phosphatase" evidence="1">
    <location>
        <begin position="211"/>
        <end position="385"/>
    </location>
</feature>
<dbReference type="SUPFAM" id="SSF56219">
    <property type="entry name" value="DNase I-like"/>
    <property type="match status" value="1"/>
</dbReference>
<dbReference type="InterPro" id="IPR036691">
    <property type="entry name" value="Endo/exonu/phosph_ase_sf"/>
</dbReference>
<organism evidence="2 3">
    <name type="scientific">Hibiscus syriacus</name>
    <name type="common">Rose of Sharon</name>
    <dbReference type="NCBI Taxonomy" id="106335"/>
    <lineage>
        <taxon>Eukaryota</taxon>
        <taxon>Viridiplantae</taxon>
        <taxon>Streptophyta</taxon>
        <taxon>Embryophyta</taxon>
        <taxon>Tracheophyta</taxon>
        <taxon>Spermatophyta</taxon>
        <taxon>Magnoliopsida</taxon>
        <taxon>eudicotyledons</taxon>
        <taxon>Gunneridae</taxon>
        <taxon>Pentapetalae</taxon>
        <taxon>rosids</taxon>
        <taxon>malvids</taxon>
        <taxon>Malvales</taxon>
        <taxon>Malvaceae</taxon>
        <taxon>Malvoideae</taxon>
        <taxon>Hibiscus</taxon>
    </lineage>
</organism>
<reference evidence="2" key="1">
    <citation type="submission" date="2019-09" db="EMBL/GenBank/DDBJ databases">
        <title>Draft genome information of white flower Hibiscus syriacus.</title>
        <authorList>
            <person name="Kim Y.-M."/>
        </authorList>
    </citation>
    <scope>NUCLEOTIDE SEQUENCE [LARGE SCALE GENOMIC DNA]</scope>
    <source>
        <strain evidence="2">YM2019G1</strain>
    </source>
</reference>
<evidence type="ECO:0000313" key="3">
    <source>
        <dbReference type="Proteomes" id="UP000436088"/>
    </source>
</evidence>